<dbReference type="Pfam" id="PF13609">
    <property type="entry name" value="Porin_4"/>
    <property type="match status" value="1"/>
</dbReference>
<keyword evidence="1" id="KW-1133">Transmembrane helix</keyword>
<evidence type="ECO:0000313" key="4">
    <source>
        <dbReference type="Proteomes" id="UP000234882"/>
    </source>
</evidence>
<accession>A0A2K9MGI7</accession>
<evidence type="ECO:0000256" key="1">
    <source>
        <dbReference type="SAM" id="Phobius"/>
    </source>
</evidence>
<dbReference type="AlphaFoldDB" id="A0A2K9MGI7"/>
<protein>
    <recommendedName>
        <fullName evidence="2">Porin domain-containing protein</fullName>
    </recommendedName>
</protein>
<keyword evidence="1" id="KW-0812">Transmembrane</keyword>
<evidence type="ECO:0000313" key="3">
    <source>
        <dbReference type="EMBL" id="AUM74733.1"/>
    </source>
</evidence>
<proteinExistence type="predicted"/>
<keyword evidence="1" id="KW-0472">Membrane</keyword>
<name>A0A2K9MGI7_9RHOB</name>
<dbReference type="InterPro" id="IPR023614">
    <property type="entry name" value="Porin_dom_sf"/>
</dbReference>
<dbReference type="Gene3D" id="2.40.160.10">
    <property type="entry name" value="Porin"/>
    <property type="match status" value="1"/>
</dbReference>
<sequence length="394" mass="41663">MRQSRSGPGVSVAKNGGKREMVSIPKGQTCLWGLLRETRGNTMKKVLFATTALVMTAGVAAAEVAVSGDARIGLRYESNTNYGDFARNAAGDIIGYDEGDSSWNVVNRARVKFHMTGESDAGITFGAKVRADQAARANRGDNNSSTAGEVYVSGAYGKLTAGDIDGALEKAVGDLPEVGLTGLDFWNEFAYATSEEVGGDASLLYEYSFGNANIYASFSDGYIGNTSIKRDDNAWAIGLGYDLGDYTFGIGYESAEYTINPFVIDDDGIESVAVGPLGFAAPSDTWGISGGTSWNGITFKAAYLKTSSDDDLLDYAQYGLGMGYEMSNGVGLTAFYRKNDFKNVDVDGRAFGLGASYDLGGGATIKGGVVDSKINVGSYDIDNTLADFGLEFKF</sequence>
<dbReference type="SUPFAM" id="SSF56935">
    <property type="entry name" value="Porins"/>
    <property type="match status" value="1"/>
</dbReference>
<feature type="domain" description="Porin" evidence="2">
    <location>
        <begin position="49"/>
        <end position="370"/>
    </location>
</feature>
<dbReference type="EMBL" id="CP025583">
    <property type="protein sequence ID" value="AUM74733.1"/>
    <property type="molecule type" value="Genomic_DNA"/>
</dbReference>
<dbReference type="KEGG" id="paru:CYR75_10970"/>
<dbReference type="GO" id="GO:0016020">
    <property type="term" value="C:membrane"/>
    <property type="evidence" value="ECO:0007669"/>
    <property type="project" value="InterPro"/>
</dbReference>
<dbReference type="InterPro" id="IPR033900">
    <property type="entry name" value="Gram_neg_porin_domain"/>
</dbReference>
<reference evidence="4" key="1">
    <citation type="submission" date="2017-12" db="EMBL/GenBank/DDBJ databases">
        <title>Genomic analysis of Paracoccus sp. CBA4604.</title>
        <authorList>
            <person name="Roh S.W."/>
            <person name="Kim J.Y."/>
            <person name="Kim J.S."/>
        </authorList>
    </citation>
    <scope>NUCLEOTIDE SEQUENCE [LARGE SCALE GENOMIC DNA]</scope>
    <source>
        <strain evidence="4">CBA4604</strain>
    </source>
</reference>
<feature type="transmembrane region" description="Helical" evidence="1">
    <location>
        <begin position="46"/>
        <end position="66"/>
    </location>
</feature>
<dbReference type="GO" id="GO:0015288">
    <property type="term" value="F:porin activity"/>
    <property type="evidence" value="ECO:0007669"/>
    <property type="project" value="InterPro"/>
</dbReference>
<gene>
    <name evidence="3" type="ORF">CYR75_10970</name>
</gene>
<organism evidence="3 4">
    <name type="scientific">Paracoccus jeotgali</name>
    <dbReference type="NCBI Taxonomy" id="2065379"/>
    <lineage>
        <taxon>Bacteria</taxon>
        <taxon>Pseudomonadati</taxon>
        <taxon>Pseudomonadota</taxon>
        <taxon>Alphaproteobacteria</taxon>
        <taxon>Rhodobacterales</taxon>
        <taxon>Paracoccaceae</taxon>
        <taxon>Paracoccus</taxon>
    </lineage>
</organism>
<dbReference type="Proteomes" id="UP000234882">
    <property type="component" value="Chromosome"/>
</dbReference>
<evidence type="ECO:0000259" key="2">
    <source>
        <dbReference type="Pfam" id="PF13609"/>
    </source>
</evidence>
<keyword evidence="4" id="KW-1185">Reference proteome</keyword>